<name>A0A7K0EFL5_9BACT</name>
<dbReference type="AlphaFoldDB" id="A0A7K0EFL5"/>
<protein>
    <submittedName>
        <fullName evidence="1">Uncharacterized protein</fullName>
    </submittedName>
</protein>
<organism evidence="1 2">
    <name type="scientific">Larkinella terrae</name>
    <dbReference type="NCBI Taxonomy" id="2025311"/>
    <lineage>
        <taxon>Bacteria</taxon>
        <taxon>Pseudomonadati</taxon>
        <taxon>Bacteroidota</taxon>
        <taxon>Cytophagia</taxon>
        <taxon>Cytophagales</taxon>
        <taxon>Spirosomataceae</taxon>
        <taxon>Larkinella</taxon>
    </lineage>
</organism>
<proteinExistence type="predicted"/>
<evidence type="ECO:0000313" key="2">
    <source>
        <dbReference type="Proteomes" id="UP000441754"/>
    </source>
</evidence>
<dbReference type="RefSeq" id="WP_170299125.1">
    <property type="nucleotide sequence ID" value="NZ_WJXZ01000002.1"/>
</dbReference>
<dbReference type="Proteomes" id="UP000441754">
    <property type="component" value="Unassembled WGS sequence"/>
</dbReference>
<sequence>MRPEKKRIYFRFATHMIYHTYIKREQEKPRKLVVFQNRTLFLGLRMKTVSALILLMGVIGSAQAFPFGFSSLVSTSDSIPAQQTIRFSRQKYQPQAVSFSYEPVLQLPRFSTLVRRHAVNPSGNDSARSYEISLPVGVIEKSIVVKVGSATLQAGKEYSYLAASNRIQITDTHVLQSADPIEITCETMPFRHEH</sequence>
<keyword evidence="2" id="KW-1185">Reference proteome</keyword>
<dbReference type="EMBL" id="WJXZ01000002">
    <property type="protein sequence ID" value="MRS60614.1"/>
    <property type="molecule type" value="Genomic_DNA"/>
</dbReference>
<accession>A0A7K0EFL5</accession>
<gene>
    <name evidence="1" type="ORF">GJJ30_04860</name>
</gene>
<comment type="caution">
    <text evidence="1">The sequence shown here is derived from an EMBL/GenBank/DDBJ whole genome shotgun (WGS) entry which is preliminary data.</text>
</comment>
<reference evidence="1 2" key="1">
    <citation type="journal article" date="2018" name="Antonie Van Leeuwenhoek">
        <title>Larkinella terrae sp. nov., isolated from soil on Jeju Island, South Korea.</title>
        <authorList>
            <person name="Ten L.N."/>
            <person name="Jeon J."/>
            <person name="Park S.J."/>
            <person name="Park S."/>
            <person name="Lee S.Y."/>
            <person name="Kim M.K."/>
            <person name="Jung H.Y."/>
        </authorList>
    </citation>
    <scope>NUCLEOTIDE SEQUENCE [LARGE SCALE GENOMIC DNA]</scope>
    <source>
        <strain evidence="1 2">KCTC 52001</strain>
    </source>
</reference>
<evidence type="ECO:0000313" key="1">
    <source>
        <dbReference type="EMBL" id="MRS60614.1"/>
    </source>
</evidence>